<dbReference type="AlphaFoldDB" id="A0A1D2MLX4"/>
<keyword evidence="1" id="KW-0812">Transmembrane</keyword>
<dbReference type="PANTHER" id="PTHR32026">
    <property type="entry name" value="METHYLTRANSFERASE-LIKE PROTEIN 24"/>
    <property type="match status" value="1"/>
</dbReference>
<accession>A0A1D2MLX4</accession>
<dbReference type="PANTHER" id="PTHR32026:SF10">
    <property type="entry name" value="METHYLTRANSFERASE-LIKE PROTEIN 24-RELATED"/>
    <property type="match status" value="1"/>
</dbReference>
<dbReference type="Proteomes" id="UP000094527">
    <property type="component" value="Unassembled WGS sequence"/>
</dbReference>
<gene>
    <name evidence="3" type="ORF">Ocin01_12770</name>
</gene>
<evidence type="ECO:0000259" key="2">
    <source>
        <dbReference type="Pfam" id="PF13383"/>
    </source>
</evidence>
<dbReference type="InterPro" id="IPR025714">
    <property type="entry name" value="Methyltranfer_dom"/>
</dbReference>
<feature type="transmembrane region" description="Helical" evidence="1">
    <location>
        <begin position="16"/>
        <end position="34"/>
    </location>
</feature>
<comment type="caution">
    <text evidence="3">The sequence shown here is derived from an EMBL/GenBank/DDBJ whole genome shotgun (WGS) entry which is preliminary data.</text>
</comment>
<dbReference type="OrthoDB" id="10006218at2759"/>
<feature type="domain" description="Methyltransferase" evidence="2">
    <location>
        <begin position="102"/>
        <end position="171"/>
    </location>
</feature>
<protein>
    <recommendedName>
        <fullName evidence="2">Methyltransferase domain-containing protein</fullName>
    </recommendedName>
</protein>
<evidence type="ECO:0000256" key="1">
    <source>
        <dbReference type="SAM" id="Phobius"/>
    </source>
</evidence>
<reference evidence="3 4" key="1">
    <citation type="journal article" date="2016" name="Genome Biol. Evol.">
        <title>Gene Family Evolution Reflects Adaptation to Soil Environmental Stressors in the Genome of the Collembolan Orchesella cincta.</title>
        <authorList>
            <person name="Faddeeva-Vakhrusheva A."/>
            <person name="Derks M.F."/>
            <person name="Anvar S.Y."/>
            <person name="Agamennone V."/>
            <person name="Suring W."/>
            <person name="Smit S."/>
            <person name="van Straalen N.M."/>
            <person name="Roelofs D."/>
        </authorList>
    </citation>
    <scope>NUCLEOTIDE SEQUENCE [LARGE SCALE GENOMIC DNA]</scope>
    <source>
        <tissue evidence="3">Mixed pool</tissue>
    </source>
</reference>
<dbReference type="InterPro" id="IPR026913">
    <property type="entry name" value="METTL24"/>
</dbReference>
<keyword evidence="1" id="KW-1133">Transmembrane helix</keyword>
<sequence>MLLHSTPNCRLGSTKIALIVLFGTAIYFTGIWTVRNYASPVVTNTTKVIGCRDGVILEELRASENRWYEAVLQRREFFALKGGVDKVKPMGDAGFTVIWDLIAPSFDCPQGKKRVGNIGAGGKWVCGFEVFEQTKKTGAPCVVYSFGVQDDSSFEALFLQRTNCHVFSYDMSVNQMGNPLRGHSNPKLKFASIGLGDKNNDTQFLKIYDVMPFGQLQVEVHLPEPFSFPKFYNMWERLEEKGLRPFSAETNLWPCLTLPMGYGTVQNRSDPRFVEYSFINVRSSHLLVPSGFVPKI</sequence>
<dbReference type="STRING" id="48709.A0A1D2MLX4"/>
<keyword evidence="4" id="KW-1185">Reference proteome</keyword>
<name>A0A1D2MLX4_ORCCI</name>
<evidence type="ECO:0000313" key="3">
    <source>
        <dbReference type="EMBL" id="ODM93912.1"/>
    </source>
</evidence>
<organism evidence="3 4">
    <name type="scientific">Orchesella cincta</name>
    <name type="common">Springtail</name>
    <name type="synonym">Podura cincta</name>
    <dbReference type="NCBI Taxonomy" id="48709"/>
    <lineage>
        <taxon>Eukaryota</taxon>
        <taxon>Metazoa</taxon>
        <taxon>Ecdysozoa</taxon>
        <taxon>Arthropoda</taxon>
        <taxon>Hexapoda</taxon>
        <taxon>Collembola</taxon>
        <taxon>Entomobryomorpha</taxon>
        <taxon>Entomobryoidea</taxon>
        <taxon>Orchesellidae</taxon>
        <taxon>Orchesellinae</taxon>
        <taxon>Orchesella</taxon>
    </lineage>
</organism>
<keyword evidence="1" id="KW-0472">Membrane</keyword>
<evidence type="ECO:0000313" key="4">
    <source>
        <dbReference type="Proteomes" id="UP000094527"/>
    </source>
</evidence>
<dbReference type="Pfam" id="PF13383">
    <property type="entry name" value="Methyltransf_22"/>
    <property type="match status" value="1"/>
</dbReference>
<dbReference type="EMBL" id="LJIJ01000890">
    <property type="protein sequence ID" value="ODM93912.1"/>
    <property type="molecule type" value="Genomic_DNA"/>
</dbReference>
<proteinExistence type="predicted"/>